<dbReference type="EMBL" id="FNIT01000001">
    <property type="protein sequence ID" value="SDN58564.1"/>
    <property type="molecule type" value="Genomic_DNA"/>
</dbReference>
<dbReference type="STRING" id="1166073.SAMN05192530_101357"/>
<evidence type="ECO:0000313" key="1">
    <source>
        <dbReference type="EMBL" id="SDN58564.1"/>
    </source>
</evidence>
<dbReference type="RefSeq" id="WP_090667965.1">
    <property type="nucleotide sequence ID" value="NZ_FNIT01000001.1"/>
</dbReference>
<accession>A0A1H0CL19</accession>
<dbReference type="AlphaFoldDB" id="A0A1H0CL19"/>
<dbReference type="Proteomes" id="UP000198793">
    <property type="component" value="Unassembled WGS sequence"/>
</dbReference>
<reference evidence="1 2" key="1">
    <citation type="submission" date="2016-10" db="EMBL/GenBank/DDBJ databases">
        <authorList>
            <person name="de Groot N.N."/>
        </authorList>
    </citation>
    <scope>NUCLEOTIDE SEQUENCE [LARGE SCALE GENOMIC DNA]</scope>
    <source>
        <strain evidence="2">L7-484,KACC 16230,DSM 25025</strain>
    </source>
</reference>
<dbReference type="OrthoDB" id="8439279at2"/>
<evidence type="ECO:0000313" key="2">
    <source>
        <dbReference type="Proteomes" id="UP000198793"/>
    </source>
</evidence>
<gene>
    <name evidence="1" type="ORF">SAMN05192530_101357</name>
</gene>
<sequence length="272" mass="29356">MSHTIGSAHSAQSIQTIAQQTVGGAQGQFNGHTVAAAPAQPRATSALKTAWLEVQHFFEPLVGMRVSTPEPQQVNNADDATRAVMHAMTKREPDTLSVLGSLSQLLDHGHCTLDAGRDGMTQESGQMFRHEFQNMSDMQLLRLHTTFQKNPEFGEALTQSGSSAVMALTDLDKGRVDDLTVDEQRAGGRVNDLGFLALSLRGSVQSELEARGFKVETVNVSGSNPSPEMQRFAERVVENGGDTQTAISEIRAELALERHDAIVNTLEHLGVG</sequence>
<keyword evidence="2" id="KW-1185">Reference proteome</keyword>
<proteinExistence type="predicted"/>
<organism evidence="1 2">
    <name type="scientific">Aureimonas jatrophae</name>
    <dbReference type="NCBI Taxonomy" id="1166073"/>
    <lineage>
        <taxon>Bacteria</taxon>
        <taxon>Pseudomonadati</taxon>
        <taxon>Pseudomonadota</taxon>
        <taxon>Alphaproteobacteria</taxon>
        <taxon>Hyphomicrobiales</taxon>
        <taxon>Aurantimonadaceae</taxon>
        <taxon>Aureimonas</taxon>
    </lineage>
</organism>
<protein>
    <submittedName>
        <fullName evidence="1">Uncharacterized protein</fullName>
    </submittedName>
</protein>
<name>A0A1H0CL19_9HYPH</name>